<dbReference type="InterPro" id="IPR007848">
    <property type="entry name" value="Small_mtfrase_dom"/>
</dbReference>
<protein>
    <recommendedName>
        <fullName evidence="1">peptide chain release factor N(5)-glutamine methyltransferase</fullName>
        <ecNumber evidence="1">2.1.1.297</ecNumber>
    </recommendedName>
</protein>
<evidence type="ECO:0000313" key="8">
    <source>
        <dbReference type="EMBL" id="CAB4323587.1"/>
    </source>
</evidence>
<evidence type="ECO:0000256" key="4">
    <source>
        <dbReference type="ARBA" id="ARBA00022691"/>
    </source>
</evidence>
<accession>A0A6J5YGG2</accession>
<dbReference type="PANTHER" id="PTHR18895">
    <property type="entry name" value="HEMK METHYLTRANSFERASE"/>
    <property type="match status" value="1"/>
</dbReference>
<name>A0A6J5YGG2_9ZZZZ</name>
<dbReference type="Gene3D" id="3.40.50.150">
    <property type="entry name" value="Vaccinia Virus protein VP39"/>
    <property type="match status" value="1"/>
</dbReference>
<dbReference type="InterPro" id="IPR004556">
    <property type="entry name" value="HemK-like"/>
</dbReference>
<evidence type="ECO:0000256" key="1">
    <source>
        <dbReference type="ARBA" id="ARBA00012771"/>
    </source>
</evidence>
<dbReference type="GO" id="GO:0102559">
    <property type="term" value="F:peptide chain release factor N(5)-glutamine methyltransferase activity"/>
    <property type="evidence" value="ECO:0007669"/>
    <property type="project" value="UniProtKB-EC"/>
</dbReference>
<dbReference type="GO" id="GO:0032259">
    <property type="term" value="P:methylation"/>
    <property type="evidence" value="ECO:0007669"/>
    <property type="project" value="UniProtKB-KW"/>
</dbReference>
<evidence type="ECO:0000259" key="7">
    <source>
        <dbReference type="Pfam" id="PF17827"/>
    </source>
</evidence>
<dbReference type="InterPro" id="IPR002052">
    <property type="entry name" value="DNA_methylase_N6_adenine_CS"/>
</dbReference>
<gene>
    <name evidence="8" type="ORF">UFOPK1392_01343</name>
</gene>
<dbReference type="HAMAP" id="MF_02126">
    <property type="entry name" value="RF_methyltr_PrmC"/>
    <property type="match status" value="1"/>
</dbReference>
<dbReference type="PROSITE" id="PS00092">
    <property type="entry name" value="N6_MTASE"/>
    <property type="match status" value="1"/>
</dbReference>
<dbReference type="SUPFAM" id="SSF53335">
    <property type="entry name" value="S-adenosyl-L-methionine-dependent methyltransferases"/>
    <property type="match status" value="1"/>
</dbReference>
<sequence length="316" mass="33889">MHWWLMNGPRSCAIAKADPMAEANGTVSWRMLQSEAERALAGASENPASDARRIIERASGNEGAQYVLGLDDLATERGVHYFDLMLERRVHGEPLQYVVGSWGFRHLDLLVDARVLIPRPETESVVEFALSELDALRASAPGRSLLAVDLGTGSGAIGLSLAFERERVEVWLTDASDAALAVARANLAGIGRAGTRVTIAAAGEWFAALPGDLRGSIDLIVSNPPYVADGDELPAVVRDWEPASALFAGADGLDDLRVIVAEAPEWLSPVGSLVVELAPAQAREFAELARHAGFDGVEIRQDLAGRDRTVVCRRGH</sequence>
<dbReference type="Gene3D" id="1.10.8.10">
    <property type="entry name" value="DNA helicase RuvA subunit, C-terminal domain"/>
    <property type="match status" value="1"/>
</dbReference>
<keyword evidence="4" id="KW-0949">S-adenosyl-L-methionine</keyword>
<dbReference type="Pfam" id="PF05175">
    <property type="entry name" value="MTS"/>
    <property type="match status" value="1"/>
</dbReference>
<dbReference type="InterPro" id="IPR019874">
    <property type="entry name" value="RF_methyltr_PrmC"/>
</dbReference>
<dbReference type="GO" id="GO:0003676">
    <property type="term" value="F:nucleic acid binding"/>
    <property type="evidence" value="ECO:0007669"/>
    <property type="project" value="InterPro"/>
</dbReference>
<dbReference type="NCBIfam" id="TIGR03534">
    <property type="entry name" value="RF_mod_PrmC"/>
    <property type="match status" value="1"/>
</dbReference>
<feature type="domain" description="Release factor glutamine methyltransferase N-terminal" evidence="7">
    <location>
        <begin position="34"/>
        <end position="100"/>
    </location>
</feature>
<proteinExistence type="inferred from homology"/>
<dbReference type="InterPro" id="IPR040758">
    <property type="entry name" value="PrmC_N"/>
</dbReference>
<evidence type="ECO:0000259" key="6">
    <source>
        <dbReference type="Pfam" id="PF05175"/>
    </source>
</evidence>
<dbReference type="EC" id="2.1.1.297" evidence="1"/>
<keyword evidence="3" id="KW-0808">Transferase</keyword>
<dbReference type="InterPro" id="IPR050320">
    <property type="entry name" value="N5-glutamine_MTase"/>
</dbReference>
<dbReference type="CDD" id="cd02440">
    <property type="entry name" value="AdoMet_MTases"/>
    <property type="match status" value="1"/>
</dbReference>
<dbReference type="Pfam" id="PF17827">
    <property type="entry name" value="PrmC_N"/>
    <property type="match status" value="1"/>
</dbReference>
<feature type="domain" description="Methyltransferase small" evidence="6">
    <location>
        <begin position="147"/>
        <end position="237"/>
    </location>
</feature>
<organism evidence="8">
    <name type="scientific">freshwater metagenome</name>
    <dbReference type="NCBI Taxonomy" id="449393"/>
    <lineage>
        <taxon>unclassified sequences</taxon>
        <taxon>metagenomes</taxon>
        <taxon>ecological metagenomes</taxon>
    </lineage>
</organism>
<dbReference type="PANTHER" id="PTHR18895:SF74">
    <property type="entry name" value="MTRF1L RELEASE FACTOR GLUTAMINE METHYLTRANSFERASE"/>
    <property type="match status" value="1"/>
</dbReference>
<dbReference type="AlphaFoldDB" id="A0A6J5YGG2"/>
<reference evidence="8" key="1">
    <citation type="submission" date="2020-05" db="EMBL/GenBank/DDBJ databases">
        <authorList>
            <person name="Chiriac C."/>
            <person name="Salcher M."/>
            <person name="Ghai R."/>
            <person name="Kavagutti S V."/>
        </authorList>
    </citation>
    <scope>NUCLEOTIDE SEQUENCE</scope>
</reference>
<evidence type="ECO:0000256" key="2">
    <source>
        <dbReference type="ARBA" id="ARBA00022603"/>
    </source>
</evidence>
<evidence type="ECO:0000256" key="3">
    <source>
        <dbReference type="ARBA" id="ARBA00022679"/>
    </source>
</evidence>
<evidence type="ECO:0000256" key="5">
    <source>
        <dbReference type="ARBA" id="ARBA00048391"/>
    </source>
</evidence>
<keyword evidence="2" id="KW-0489">Methyltransferase</keyword>
<dbReference type="NCBIfam" id="TIGR00536">
    <property type="entry name" value="hemK_fam"/>
    <property type="match status" value="1"/>
</dbReference>
<comment type="catalytic activity">
    <reaction evidence="5">
        <text>L-glutaminyl-[peptide chain release factor] + S-adenosyl-L-methionine = N(5)-methyl-L-glutaminyl-[peptide chain release factor] + S-adenosyl-L-homocysteine + H(+)</text>
        <dbReference type="Rhea" id="RHEA:42896"/>
        <dbReference type="Rhea" id="RHEA-COMP:10271"/>
        <dbReference type="Rhea" id="RHEA-COMP:10272"/>
        <dbReference type="ChEBI" id="CHEBI:15378"/>
        <dbReference type="ChEBI" id="CHEBI:30011"/>
        <dbReference type="ChEBI" id="CHEBI:57856"/>
        <dbReference type="ChEBI" id="CHEBI:59789"/>
        <dbReference type="ChEBI" id="CHEBI:61891"/>
        <dbReference type="EC" id="2.1.1.297"/>
    </reaction>
</comment>
<dbReference type="InterPro" id="IPR029063">
    <property type="entry name" value="SAM-dependent_MTases_sf"/>
</dbReference>
<dbReference type="EMBL" id="CAEMXZ010000055">
    <property type="protein sequence ID" value="CAB4323587.1"/>
    <property type="molecule type" value="Genomic_DNA"/>
</dbReference>